<dbReference type="Proteomes" id="UP001634394">
    <property type="component" value="Unassembled WGS sequence"/>
</dbReference>
<dbReference type="InterPro" id="IPR003599">
    <property type="entry name" value="Ig_sub"/>
</dbReference>
<evidence type="ECO:0000256" key="1">
    <source>
        <dbReference type="SAM" id="Phobius"/>
    </source>
</evidence>
<keyword evidence="1" id="KW-0812">Transmembrane</keyword>
<dbReference type="Gene3D" id="2.60.40.10">
    <property type="entry name" value="Immunoglobulins"/>
    <property type="match status" value="1"/>
</dbReference>
<keyword evidence="1" id="KW-1133">Transmembrane helix</keyword>
<dbReference type="PANTHER" id="PTHR45889">
    <property type="entry name" value="IG-LIKE DOMAIN-CONTAINING PROTEIN"/>
    <property type="match status" value="1"/>
</dbReference>
<dbReference type="InterPro" id="IPR013783">
    <property type="entry name" value="Ig-like_fold"/>
</dbReference>
<feature type="domain" description="Ig-like" evidence="2">
    <location>
        <begin position="8"/>
        <end position="117"/>
    </location>
</feature>
<dbReference type="InterPro" id="IPR036179">
    <property type="entry name" value="Ig-like_dom_sf"/>
</dbReference>
<proteinExistence type="predicted"/>
<dbReference type="SUPFAM" id="SSF48726">
    <property type="entry name" value="Immunoglobulin"/>
    <property type="match status" value="1"/>
</dbReference>
<evidence type="ECO:0000259" key="2">
    <source>
        <dbReference type="PROSITE" id="PS50835"/>
    </source>
</evidence>
<dbReference type="InterPro" id="IPR007110">
    <property type="entry name" value="Ig-like_dom"/>
</dbReference>
<protein>
    <recommendedName>
        <fullName evidence="2">Ig-like domain-containing protein</fullName>
    </recommendedName>
</protein>
<name>A0ABD3T6K5_SINWO</name>
<feature type="non-terminal residue" evidence="3">
    <location>
        <position position="1"/>
    </location>
</feature>
<dbReference type="PROSITE" id="PS50835">
    <property type="entry name" value="IG_LIKE"/>
    <property type="match status" value="1"/>
</dbReference>
<sequence length="278" mass="30917">CSGLAADIALTVNPTQVEAKRQETVVLDCQANARNVSEYISKRVDWKHVANDGAIHRITSGFYMDEVADKTKYDIYHGYSYNSDTNYSFKLKILSVADDDDGKYICETIDEHFKTLSSVEVPFTVINPVEKVRIEFVTMMTGDRKYSDSHNMADSDISTVKEGMFEVTCTAEGSNPSPKMTLKVNSNVHQVDIKVEKSFVGKRPSYKGNITKVFSLRANKIDIQTVECSAGIPRTSIKYAGLKFKVLSEASAAVVVKPLCILLCILLAFFVPRISRAL</sequence>
<evidence type="ECO:0000313" key="4">
    <source>
        <dbReference type="Proteomes" id="UP001634394"/>
    </source>
</evidence>
<dbReference type="EMBL" id="JBJQND010000019">
    <property type="protein sequence ID" value="KAL3832210.1"/>
    <property type="molecule type" value="Genomic_DNA"/>
</dbReference>
<dbReference type="AlphaFoldDB" id="A0ABD3T6K5"/>
<reference evidence="3 4" key="1">
    <citation type="submission" date="2024-11" db="EMBL/GenBank/DDBJ databases">
        <title>Chromosome-level genome assembly of the freshwater bivalve Anodonta woodiana.</title>
        <authorList>
            <person name="Chen X."/>
        </authorList>
    </citation>
    <scope>NUCLEOTIDE SEQUENCE [LARGE SCALE GENOMIC DNA]</scope>
    <source>
        <strain evidence="3">MN2024</strain>
        <tissue evidence="3">Gills</tissue>
    </source>
</reference>
<organism evidence="3 4">
    <name type="scientific">Sinanodonta woodiana</name>
    <name type="common">Chinese pond mussel</name>
    <name type="synonym">Anodonta woodiana</name>
    <dbReference type="NCBI Taxonomy" id="1069815"/>
    <lineage>
        <taxon>Eukaryota</taxon>
        <taxon>Metazoa</taxon>
        <taxon>Spiralia</taxon>
        <taxon>Lophotrochozoa</taxon>
        <taxon>Mollusca</taxon>
        <taxon>Bivalvia</taxon>
        <taxon>Autobranchia</taxon>
        <taxon>Heteroconchia</taxon>
        <taxon>Palaeoheterodonta</taxon>
        <taxon>Unionida</taxon>
        <taxon>Unionoidea</taxon>
        <taxon>Unionidae</taxon>
        <taxon>Unioninae</taxon>
        <taxon>Sinanodonta</taxon>
    </lineage>
</organism>
<feature type="transmembrane region" description="Helical" evidence="1">
    <location>
        <begin position="250"/>
        <end position="271"/>
    </location>
</feature>
<comment type="caution">
    <text evidence="3">The sequence shown here is derived from an EMBL/GenBank/DDBJ whole genome shotgun (WGS) entry which is preliminary data.</text>
</comment>
<keyword evidence="1" id="KW-0472">Membrane</keyword>
<evidence type="ECO:0000313" key="3">
    <source>
        <dbReference type="EMBL" id="KAL3832210.1"/>
    </source>
</evidence>
<keyword evidence="4" id="KW-1185">Reference proteome</keyword>
<dbReference type="SMART" id="SM00409">
    <property type="entry name" value="IG"/>
    <property type="match status" value="1"/>
</dbReference>
<accession>A0ABD3T6K5</accession>
<gene>
    <name evidence="3" type="ORF">ACJMK2_023871</name>
</gene>
<dbReference type="PANTHER" id="PTHR45889:SF8">
    <property type="entry name" value="IG-LIKE DOMAIN-CONTAINING PROTEIN"/>
    <property type="match status" value="1"/>
</dbReference>